<sequence>MQLAFIPSPLLSHPSALAAPKARPSCSLPPSSTFRMTAAETSPDRRAFLLAGLASAVLAALPRSALADGAVSPATRQRARGVYGPRVLAYSGLIDQLSETAASGNLQRVAAMTADPSKLSKRERAALELEEGFGAFYEDKRAFSLLRNAVRGERTKEVEMDRVVDRFFTAVNDIHTAAEKGDADKVQRLAKDLSLYLRGVQTVADLTPSGLENVPGVASMSDYDWKRWRKIPEIASKKLAPGSQ</sequence>
<evidence type="ECO:0000313" key="2">
    <source>
        <dbReference type="Proteomes" id="UP001301350"/>
    </source>
</evidence>
<dbReference type="Gene3D" id="1.20.120.1740">
    <property type="entry name" value="Sodium ion translocating NADH-quinone reductase subunit C-like"/>
    <property type="match status" value="2"/>
</dbReference>
<accession>A0AAV9IRT6</accession>
<comment type="caution">
    <text evidence="1">The sequence shown here is derived from an EMBL/GenBank/DDBJ whole genome shotgun (WGS) entry which is preliminary data.</text>
</comment>
<organism evidence="1 2">
    <name type="scientific">Cyanidium caldarium</name>
    <name type="common">Red alga</name>
    <dbReference type="NCBI Taxonomy" id="2771"/>
    <lineage>
        <taxon>Eukaryota</taxon>
        <taxon>Rhodophyta</taxon>
        <taxon>Bangiophyceae</taxon>
        <taxon>Cyanidiales</taxon>
        <taxon>Cyanidiaceae</taxon>
        <taxon>Cyanidium</taxon>
    </lineage>
</organism>
<keyword evidence="2" id="KW-1185">Reference proteome</keyword>
<name>A0AAV9IRT6_CYACA</name>
<evidence type="ECO:0000313" key="1">
    <source>
        <dbReference type="EMBL" id="KAK4534810.1"/>
    </source>
</evidence>
<proteinExistence type="predicted"/>
<dbReference type="AlphaFoldDB" id="A0AAV9IRT6"/>
<dbReference type="EMBL" id="JANCYW010000003">
    <property type="protein sequence ID" value="KAK4534810.1"/>
    <property type="molecule type" value="Genomic_DNA"/>
</dbReference>
<reference evidence="1 2" key="1">
    <citation type="submission" date="2022-07" db="EMBL/GenBank/DDBJ databases">
        <title>Genome-wide signatures of adaptation to extreme environments.</title>
        <authorList>
            <person name="Cho C.H."/>
            <person name="Yoon H.S."/>
        </authorList>
    </citation>
    <scope>NUCLEOTIDE SEQUENCE [LARGE SCALE GENOMIC DNA]</scope>
    <source>
        <strain evidence="1 2">DBV 063 E5</strain>
    </source>
</reference>
<gene>
    <name evidence="1" type="ORF">CDCA_CDCA03G0835</name>
</gene>
<protein>
    <submittedName>
        <fullName evidence="1">Uncharacterized protein</fullName>
    </submittedName>
</protein>
<dbReference type="Proteomes" id="UP001301350">
    <property type="component" value="Unassembled WGS sequence"/>
</dbReference>